<proteinExistence type="predicted"/>
<organism evidence="7 8">
    <name type="scientific">Nonomuraea diastatica</name>
    <dbReference type="NCBI Taxonomy" id="1848329"/>
    <lineage>
        <taxon>Bacteria</taxon>
        <taxon>Bacillati</taxon>
        <taxon>Actinomycetota</taxon>
        <taxon>Actinomycetes</taxon>
        <taxon>Streptosporangiales</taxon>
        <taxon>Streptosporangiaceae</taxon>
        <taxon>Nonomuraea</taxon>
    </lineage>
</organism>
<evidence type="ECO:0000259" key="5">
    <source>
        <dbReference type="Pfam" id="PF07282"/>
    </source>
</evidence>
<gene>
    <name evidence="7" type="ORF">E1294_19120</name>
</gene>
<dbReference type="Pfam" id="PF12323">
    <property type="entry name" value="HTH_OrfB_IS605"/>
    <property type="match status" value="1"/>
</dbReference>
<evidence type="ECO:0000256" key="1">
    <source>
        <dbReference type="ARBA" id="ARBA00022723"/>
    </source>
</evidence>
<sequence>MLTGRRPRASALRTGRNGGPDPTRSWPTTLSTSQIVKRAHKYRFHPTPERADLLNRTFGGIRLVWNKTLAERNRRYTDEGVSTLSVDTATWLTAWKQDPELEFLREVSNVPLRQALRRQQIASNNFFAKRARYPRFTSVEEEISPLPPVDAQVGMDAGLTHLLTLSTGEKITKVPTRLVRENQTLAIEDLTVRNLVKNHSPARAISDASGRELRGMLAYKSAWYGRRLAAVDRWFPSSKLCSARGCGHVNGSMPSNVRSWSCPACESLHDRDVKAAKNILAAGLVER</sequence>
<keyword evidence="2" id="KW-0862">Zinc</keyword>
<dbReference type="Pfam" id="PF07282">
    <property type="entry name" value="Cas12f1-like_TNB"/>
    <property type="match status" value="1"/>
</dbReference>
<name>A0A4V2YEN6_9ACTN</name>
<feature type="domain" description="Transposase putative helix-turn-helix" evidence="6">
    <location>
        <begin position="36"/>
        <end position="78"/>
    </location>
</feature>
<dbReference type="GO" id="GO:0046872">
    <property type="term" value="F:metal ion binding"/>
    <property type="evidence" value="ECO:0007669"/>
    <property type="project" value="UniProtKB-KW"/>
</dbReference>
<keyword evidence="8" id="KW-1185">Reference proteome</keyword>
<dbReference type="AlphaFoldDB" id="A0A4V2YEN6"/>
<feature type="region of interest" description="Disordered" evidence="4">
    <location>
        <begin position="1"/>
        <end position="28"/>
    </location>
</feature>
<protein>
    <submittedName>
        <fullName evidence="7">Transposase</fullName>
    </submittedName>
</protein>
<keyword evidence="1" id="KW-0479">Metal-binding</keyword>
<reference evidence="7 8" key="1">
    <citation type="submission" date="2019-03" db="EMBL/GenBank/DDBJ databases">
        <title>Draft genome sequences of novel Actinobacteria.</title>
        <authorList>
            <person name="Sahin N."/>
            <person name="Ay H."/>
            <person name="Saygin H."/>
        </authorList>
    </citation>
    <scope>NUCLEOTIDE SEQUENCE [LARGE SCALE GENOMIC DNA]</scope>
    <source>
        <strain evidence="7 8">KC712</strain>
    </source>
</reference>
<feature type="domain" description="Cas12f1-like TNB" evidence="5">
    <location>
        <begin position="211"/>
        <end position="279"/>
    </location>
</feature>
<dbReference type="NCBIfam" id="NF040570">
    <property type="entry name" value="guided_TnpB"/>
    <property type="match status" value="1"/>
</dbReference>
<dbReference type="InterPro" id="IPR021027">
    <property type="entry name" value="Transposase_put_HTH"/>
</dbReference>
<evidence type="ECO:0000313" key="8">
    <source>
        <dbReference type="Proteomes" id="UP000294543"/>
    </source>
</evidence>
<evidence type="ECO:0000259" key="6">
    <source>
        <dbReference type="Pfam" id="PF12323"/>
    </source>
</evidence>
<keyword evidence="3" id="KW-0238">DNA-binding</keyword>
<dbReference type="Proteomes" id="UP000294543">
    <property type="component" value="Unassembled WGS sequence"/>
</dbReference>
<dbReference type="InterPro" id="IPR010095">
    <property type="entry name" value="Cas12f1-like_TNB"/>
</dbReference>
<evidence type="ECO:0000313" key="7">
    <source>
        <dbReference type="EMBL" id="TDD20026.1"/>
    </source>
</evidence>
<evidence type="ECO:0000256" key="4">
    <source>
        <dbReference type="SAM" id="MobiDB-lite"/>
    </source>
</evidence>
<dbReference type="EMBL" id="SMKP01000050">
    <property type="protein sequence ID" value="TDD20026.1"/>
    <property type="molecule type" value="Genomic_DNA"/>
</dbReference>
<comment type="caution">
    <text evidence="7">The sequence shown here is derived from an EMBL/GenBank/DDBJ whole genome shotgun (WGS) entry which is preliminary data.</text>
</comment>
<accession>A0A4V2YEN6</accession>
<evidence type="ECO:0000256" key="3">
    <source>
        <dbReference type="ARBA" id="ARBA00023125"/>
    </source>
</evidence>
<evidence type="ECO:0000256" key="2">
    <source>
        <dbReference type="ARBA" id="ARBA00022833"/>
    </source>
</evidence>
<dbReference type="OrthoDB" id="6230307at2"/>
<dbReference type="GO" id="GO:0003677">
    <property type="term" value="F:DNA binding"/>
    <property type="evidence" value="ECO:0007669"/>
    <property type="project" value="UniProtKB-KW"/>
</dbReference>